<feature type="transmembrane region" description="Helical" evidence="4">
    <location>
        <begin position="219"/>
        <end position="239"/>
    </location>
</feature>
<dbReference type="RefSeq" id="WP_050530911.1">
    <property type="nucleotide sequence ID" value="NZ_AQQZ01000004.1"/>
</dbReference>
<dbReference type="InterPro" id="IPR050327">
    <property type="entry name" value="Proton-linked_MCT"/>
</dbReference>
<feature type="transmembrane region" description="Helical" evidence="4">
    <location>
        <begin position="136"/>
        <end position="160"/>
    </location>
</feature>
<evidence type="ECO:0000256" key="4">
    <source>
        <dbReference type="SAM" id="Phobius"/>
    </source>
</evidence>
<evidence type="ECO:0000256" key="2">
    <source>
        <dbReference type="ARBA" id="ARBA00022989"/>
    </source>
</evidence>
<dbReference type="SUPFAM" id="SSF103473">
    <property type="entry name" value="MFS general substrate transporter"/>
    <property type="match status" value="1"/>
</dbReference>
<comment type="caution">
    <text evidence="6">The sequence shown here is derived from an EMBL/GenBank/DDBJ whole genome shotgun (WGS) entry which is preliminary data.</text>
</comment>
<evidence type="ECO:0000256" key="3">
    <source>
        <dbReference type="ARBA" id="ARBA00023136"/>
    </source>
</evidence>
<dbReference type="Gene3D" id="1.20.1250.20">
    <property type="entry name" value="MFS general substrate transporter like domains"/>
    <property type="match status" value="2"/>
</dbReference>
<dbReference type="PANTHER" id="PTHR11360">
    <property type="entry name" value="MONOCARBOXYLATE TRANSPORTER"/>
    <property type="match status" value="1"/>
</dbReference>
<proteinExistence type="predicted"/>
<feature type="transmembrane region" description="Helical" evidence="4">
    <location>
        <begin position="343"/>
        <end position="366"/>
    </location>
</feature>
<dbReference type="PROSITE" id="PS50850">
    <property type="entry name" value="MFS"/>
    <property type="match status" value="1"/>
</dbReference>
<feature type="transmembrane region" description="Helical" evidence="4">
    <location>
        <begin position="101"/>
        <end position="124"/>
    </location>
</feature>
<feature type="transmembrane region" description="Helical" evidence="4">
    <location>
        <begin position="309"/>
        <end position="331"/>
    </location>
</feature>
<name>A0A0L1JPQ2_9RHOB</name>
<feature type="domain" description="Major facilitator superfamily (MFS) profile" evidence="5">
    <location>
        <begin position="11"/>
        <end position="398"/>
    </location>
</feature>
<gene>
    <name evidence="6" type="ORF">ATO11_11010</name>
</gene>
<evidence type="ECO:0000313" key="7">
    <source>
        <dbReference type="Proteomes" id="UP000036938"/>
    </source>
</evidence>
<dbReference type="InterPro" id="IPR020846">
    <property type="entry name" value="MFS_dom"/>
</dbReference>
<dbReference type="PANTHER" id="PTHR11360:SF308">
    <property type="entry name" value="BLL3089 PROTEIN"/>
    <property type="match status" value="1"/>
</dbReference>
<dbReference type="STRING" id="1317121.ATO11_11010"/>
<dbReference type="InterPro" id="IPR011701">
    <property type="entry name" value="MFS"/>
</dbReference>
<dbReference type="Pfam" id="PF07690">
    <property type="entry name" value="MFS_1"/>
    <property type="match status" value="1"/>
</dbReference>
<feature type="transmembrane region" description="Helical" evidence="4">
    <location>
        <begin position="285"/>
        <end position="303"/>
    </location>
</feature>
<keyword evidence="3 4" id="KW-0472">Membrane</keyword>
<feature type="transmembrane region" description="Helical" evidence="4">
    <location>
        <begin position="166"/>
        <end position="186"/>
    </location>
</feature>
<evidence type="ECO:0000313" key="6">
    <source>
        <dbReference type="EMBL" id="KNG93711.1"/>
    </source>
</evidence>
<feature type="transmembrane region" description="Helical" evidence="4">
    <location>
        <begin position="372"/>
        <end position="392"/>
    </location>
</feature>
<dbReference type="GO" id="GO:0022857">
    <property type="term" value="F:transmembrane transporter activity"/>
    <property type="evidence" value="ECO:0007669"/>
    <property type="project" value="InterPro"/>
</dbReference>
<keyword evidence="7" id="KW-1185">Reference proteome</keyword>
<feature type="transmembrane region" description="Helical" evidence="4">
    <location>
        <begin position="12"/>
        <end position="37"/>
    </location>
</feature>
<feature type="transmembrane region" description="Helical" evidence="4">
    <location>
        <begin position="49"/>
        <end position="70"/>
    </location>
</feature>
<feature type="transmembrane region" description="Helical" evidence="4">
    <location>
        <begin position="259"/>
        <end position="278"/>
    </location>
</feature>
<feature type="transmembrane region" description="Helical" evidence="4">
    <location>
        <begin position="77"/>
        <end position="95"/>
    </location>
</feature>
<evidence type="ECO:0000256" key="1">
    <source>
        <dbReference type="ARBA" id="ARBA00022692"/>
    </source>
</evidence>
<organism evidence="6 7">
    <name type="scientific">Pseudaestuariivita atlantica</name>
    <dbReference type="NCBI Taxonomy" id="1317121"/>
    <lineage>
        <taxon>Bacteria</taxon>
        <taxon>Pseudomonadati</taxon>
        <taxon>Pseudomonadota</taxon>
        <taxon>Alphaproteobacteria</taxon>
        <taxon>Rhodobacterales</taxon>
        <taxon>Paracoccaceae</taxon>
        <taxon>Pseudaestuariivita</taxon>
    </lineage>
</organism>
<dbReference type="PATRIC" id="fig|1317121.7.peg.2878"/>
<keyword evidence="2 4" id="KW-1133">Transmembrane helix</keyword>
<dbReference type="OrthoDB" id="1404228at2"/>
<keyword evidence="1 4" id="KW-0812">Transmembrane</keyword>
<evidence type="ECO:0000259" key="5">
    <source>
        <dbReference type="PROSITE" id="PS50850"/>
    </source>
</evidence>
<dbReference type="EMBL" id="AQQZ01000004">
    <property type="protein sequence ID" value="KNG93711.1"/>
    <property type="molecule type" value="Genomic_DNA"/>
</dbReference>
<accession>A0A0L1JPQ2</accession>
<dbReference type="Proteomes" id="UP000036938">
    <property type="component" value="Unassembled WGS sequence"/>
</dbReference>
<dbReference type="InterPro" id="IPR036259">
    <property type="entry name" value="MFS_trans_sf"/>
</dbReference>
<sequence length="407" mass="43490">MREFLRTNAKWLGAGALLTFLSGFGQTYFIAIFAGALRSEFDLSHGAWGGIYTIGTLASALVMVWAGGLADRFRVRALGPVVLGLLSLACLAMAVNSTVWLLPAIIFFLRFAGQGMSTHLAHVSMARWFVATRGRALAIASLGYSVGEGLLPVACVALMAFVDWRLIWVGGAFVALAGVPILLTLLRTERTPAATAQDQNATGMNGRHWTRREALGDPLFWIMLPAVAGLSAFGTVFFFQQVLFAEVKGWSHLQLTALFPLYPLVSMGAMLVWGWALDRIGTARLLPFFMLPITLAFLLFALTDSIFGTLLGLVAFGITSGANATVPTAFWSEFYGTRHIGAIKALATAVMVFGSAVGPGISGLMLDAGIGLLTQFQGFAVYFVVVTLLLTLGIRKAARKLPVTAAS</sequence>
<protein>
    <submittedName>
        <fullName evidence="6">MFS transporter</fullName>
    </submittedName>
</protein>
<reference evidence="6 7" key="1">
    <citation type="journal article" date="2015" name="Int. J. Syst. Evol. Microbiol.">
        <title>Aestuariivita atlantica sp. nov., isolated from deep sea sediment of the Atlantic Ocean.</title>
        <authorList>
            <person name="Li G."/>
            <person name="Lai Q."/>
            <person name="Du Y."/>
            <person name="Liu X."/>
            <person name="Sun F."/>
            <person name="Shao Z."/>
        </authorList>
    </citation>
    <scope>NUCLEOTIDE SEQUENCE [LARGE SCALE GENOMIC DNA]</scope>
    <source>
        <strain evidence="6 7">22II-S11-z3</strain>
    </source>
</reference>
<dbReference type="AlphaFoldDB" id="A0A0L1JPQ2"/>